<dbReference type="PANTHER" id="PTHR32347">
    <property type="entry name" value="EFFLUX SYSTEM COMPONENT YKNX-RELATED"/>
    <property type="match status" value="1"/>
</dbReference>
<dbReference type="OrthoDB" id="85226at2"/>
<evidence type="ECO:0000313" key="10">
    <source>
        <dbReference type="Proteomes" id="UP000317180"/>
    </source>
</evidence>
<dbReference type="EMBL" id="BJOD01000074">
    <property type="protein sequence ID" value="GED28475.1"/>
    <property type="molecule type" value="Genomic_DNA"/>
</dbReference>
<evidence type="ECO:0000259" key="6">
    <source>
        <dbReference type="Pfam" id="PF25989"/>
    </source>
</evidence>
<dbReference type="Pfam" id="PF25989">
    <property type="entry name" value="YknX_C"/>
    <property type="match status" value="1"/>
</dbReference>
<sequence length="425" mass="45549">MKKRWWIIGSVVVLLGAGFVGINMMGSQQAMGMPVNIGAPTKSVLESKILTSGIVTVEDKQKQYANVTGTLREFVVKEGDKVKKGQVIAKIDTSDVDGRLLDLEAQMEVAKANLAKAQIGAEPEEVAQERERVNQAQREYDAAKREYDRIQQLFASGASTQQELDKAKSVLDNAQSSLNVTKQQFALKQKGPRKEDIAAQQAQINKLAVERSQLEKERVQSVLVAPMDGTVIGVAAENGQYVSKGTEILTLANLNNLLIQADINESDVGKLKIGQSATIEGITLGKQLLNAQITRIAPIATTTQSSSGQGEKTRVKVILKPQGDLSALKPGFHVDINIMVEKIENALQVPIESVQQDADGSTFIWISADGIAKKQKVVTGTENELFSHIKSGLSGDEQIILGPVDALSEGAAVMPISGGAAALGM</sequence>
<dbReference type="GeneID" id="82813380"/>
<organism evidence="8 9">
    <name type="scientific">Brevibacillus agri</name>
    <dbReference type="NCBI Taxonomy" id="51101"/>
    <lineage>
        <taxon>Bacteria</taxon>
        <taxon>Bacillati</taxon>
        <taxon>Bacillota</taxon>
        <taxon>Bacilli</taxon>
        <taxon>Bacillales</taxon>
        <taxon>Paenibacillaceae</taxon>
        <taxon>Brevibacillus</taxon>
    </lineage>
</organism>
<comment type="similarity">
    <text evidence="2">Belongs to the membrane fusion protein (MFP) (TC 8.A.1) family.</text>
</comment>
<reference evidence="7 10" key="2">
    <citation type="submission" date="2019-06" db="EMBL/GenBank/DDBJ databases">
        <title>Whole genome shotgun sequence of Brevibacillus agri NBRC 15538.</title>
        <authorList>
            <person name="Hosoyama A."/>
            <person name="Uohara A."/>
            <person name="Ohji S."/>
            <person name="Ichikawa N."/>
        </authorList>
    </citation>
    <scope>NUCLEOTIDE SEQUENCE [LARGE SCALE GENOMIC DNA]</scope>
    <source>
        <strain evidence="7 10">NBRC 15538</strain>
    </source>
</reference>
<dbReference type="Gene3D" id="2.40.30.170">
    <property type="match status" value="1"/>
</dbReference>
<comment type="subcellular location">
    <subcellularLocation>
        <location evidence="1">Cell envelope</location>
    </subcellularLocation>
</comment>
<dbReference type="GO" id="GO:0030313">
    <property type="term" value="C:cell envelope"/>
    <property type="evidence" value="ECO:0007669"/>
    <property type="project" value="UniProtKB-SubCell"/>
</dbReference>
<protein>
    <submittedName>
        <fullName evidence="8">Efflux RND transporter periplasmic adaptor subunit</fullName>
    </submittedName>
</protein>
<comment type="caution">
    <text evidence="8">The sequence shown here is derived from an EMBL/GenBank/DDBJ whole genome shotgun (WGS) entry which is preliminary data.</text>
</comment>
<evidence type="ECO:0000313" key="7">
    <source>
        <dbReference type="EMBL" id="GED28475.1"/>
    </source>
</evidence>
<reference evidence="8 9" key="1">
    <citation type="submission" date="2018-10" db="EMBL/GenBank/DDBJ databases">
        <title>Phylogenomics of Brevibacillus.</title>
        <authorList>
            <person name="Dunlap C."/>
        </authorList>
    </citation>
    <scope>NUCLEOTIDE SEQUENCE [LARGE SCALE GENOMIC DNA]</scope>
    <source>
        <strain evidence="8 9">NRRL NRS 1219</strain>
    </source>
</reference>
<dbReference type="Gene3D" id="6.20.50.140">
    <property type="match status" value="1"/>
</dbReference>
<dbReference type="PANTHER" id="PTHR32347:SF14">
    <property type="entry name" value="EFFLUX SYSTEM COMPONENT YKNX-RELATED"/>
    <property type="match status" value="1"/>
</dbReference>
<feature type="domain" description="YbhG-like alpha-helical hairpin" evidence="5">
    <location>
        <begin position="91"/>
        <end position="211"/>
    </location>
</feature>
<evidence type="ECO:0000256" key="1">
    <source>
        <dbReference type="ARBA" id="ARBA00004196"/>
    </source>
</evidence>
<gene>
    <name evidence="7" type="ORF">BAG01nite_45770</name>
    <name evidence="8" type="ORF">EB820_07255</name>
</gene>
<evidence type="ECO:0000313" key="9">
    <source>
        <dbReference type="Proteomes" id="UP000276178"/>
    </source>
</evidence>
<dbReference type="AlphaFoldDB" id="A0A3M8B3Z9"/>
<dbReference type="GO" id="GO:0022857">
    <property type="term" value="F:transmembrane transporter activity"/>
    <property type="evidence" value="ECO:0007669"/>
    <property type="project" value="InterPro"/>
</dbReference>
<dbReference type="Proteomes" id="UP000276178">
    <property type="component" value="Unassembled WGS sequence"/>
</dbReference>
<feature type="domain" description="YknX-like C-terminal permuted SH3-like" evidence="6">
    <location>
        <begin position="346"/>
        <end position="413"/>
    </location>
</feature>
<dbReference type="InterPro" id="IPR058637">
    <property type="entry name" value="YknX-like_C"/>
</dbReference>
<dbReference type="InterPro" id="IPR050465">
    <property type="entry name" value="UPF0194_transport"/>
</dbReference>
<dbReference type="Gene3D" id="2.40.50.100">
    <property type="match status" value="2"/>
</dbReference>
<proteinExistence type="inferred from homology"/>
<keyword evidence="10" id="KW-1185">Reference proteome</keyword>
<dbReference type="InterPro" id="IPR006143">
    <property type="entry name" value="RND_pump_MFP"/>
</dbReference>
<dbReference type="SUPFAM" id="SSF111369">
    <property type="entry name" value="HlyD-like secretion proteins"/>
    <property type="match status" value="1"/>
</dbReference>
<feature type="coiled-coil region" evidence="4">
    <location>
        <begin position="100"/>
        <end position="217"/>
    </location>
</feature>
<dbReference type="Pfam" id="PF25881">
    <property type="entry name" value="HH_YBHG"/>
    <property type="match status" value="1"/>
</dbReference>
<name>A0A3M8B3Z9_9BACL</name>
<dbReference type="EMBL" id="RHHN01000023">
    <property type="protein sequence ID" value="RNB57545.1"/>
    <property type="molecule type" value="Genomic_DNA"/>
</dbReference>
<evidence type="ECO:0000259" key="5">
    <source>
        <dbReference type="Pfam" id="PF25881"/>
    </source>
</evidence>
<keyword evidence="3 4" id="KW-0175">Coiled coil</keyword>
<evidence type="ECO:0000313" key="8">
    <source>
        <dbReference type="EMBL" id="RNB57545.1"/>
    </source>
</evidence>
<dbReference type="RefSeq" id="WP_122952700.1">
    <property type="nucleotide sequence ID" value="NZ_BJOD01000074.1"/>
</dbReference>
<dbReference type="NCBIfam" id="TIGR01730">
    <property type="entry name" value="RND_mfp"/>
    <property type="match status" value="1"/>
</dbReference>
<dbReference type="InterPro" id="IPR059052">
    <property type="entry name" value="HH_YbhG-like"/>
</dbReference>
<evidence type="ECO:0000256" key="3">
    <source>
        <dbReference type="ARBA" id="ARBA00023054"/>
    </source>
</evidence>
<accession>A0A3M8B3Z9</accession>
<dbReference type="GO" id="GO:0016020">
    <property type="term" value="C:membrane"/>
    <property type="evidence" value="ECO:0007669"/>
    <property type="project" value="InterPro"/>
</dbReference>
<evidence type="ECO:0000256" key="2">
    <source>
        <dbReference type="ARBA" id="ARBA00009477"/>
    </source>
</evidence>
<dbReference type="Proteomes" id="UP000317180">
    <property type="component" value="Unassembled WGS sequence"/>
</dbReference>
<evidence type="ECO:0000256" key="4">
    <source>
        <dbReference type="SAM" id="Coils"/>
    </source>
</evidence>